<name>A0A2G9TGL7_TELCI</name>
<reference evidence="2 3" key="1">
    <citation type="submission" date="2015-09" db="EMBL/GenBank/DDBJ databases">
        <title>Draft genome of the parasitic nematode Teladorsagia circumcincta isolate WARC Sus (inbred).</title>
        <authorList>
            <person name="Mitreva M."/>
        </authorList>
    </citation>
    <scope>NUCLEOTIDE SEQUENCE [LARGE SCALE GENOMIC DNA]</scope>
    <source>
        <strain evidence="2 3">S</strain>
    </source>
</reference>
<evidence type="ECO:0000259" key="1">
    <source>
        <dbReference type="Pfam" id="PF06466"/>
    </source>
</evidence>
<dbReference type="EMBL" id="KZ375897">
    <property type="protein sequence ID" value="PIO56490.1"/>
    <property type="molecule type" value="Genomic_DNA"/>
</dbReference>
<dbReference type="Proteomes" id="UP000230423">
    <property type="component" value="Unassembled WGS sequence"/>
</dbReference>
<dbReference type="GO" id="GO:0004402">
    <property type="term" value="F:histone acetyltransferase activity"/>
    <property type="evidence" value="ECO:0007669"/>
    <property type="project" value="InterPro"/>
</dbReference>
<feature type="domain" description="PCAF N-terminal" evidence="1">
    <location>
        <begin position="23"/>
        <end position="110"/>
    </location>
</feature>
<organism evidence="2 3">
    <name type="scientific">Teladorsagia circumcincta</name>
    <name type="common">Brown stomach worm</name>
    <name type="synonym">Ostertagia circumcincta</name>
    <dbReference type="NCBI Taxonomy" id="45464"/>
    <lineage>
        <taxon>Eukaryota</taxon>
        <taxon>Metazoa</taxon>
        <taxon>Ecdysozoa</taxon>
        <taxon>Nematoda</taxon>
        <taxon>Chromadorea</taxon>
        <taxon>Rhabditida</taxon>
        <taxon>Rhabditina</taxon>
        <taxon>Rhabditomorpha</taxon>
        <taxon>Strongyloidea</taxon>
        <taxon>Trichostrongylidae</taxon>
        <taxon>Teladorsagia</taxon>
    </lineage>
</organism>
<evidence type="ECO:0000313" key="2">
    <source>
        <dbReference type="EMBL" id="PIO56490.1"/>
    </source>
</evidence>
<evidence type="ECO:0000313" key="3">
    <source>
        <dbReference type="Proteomes" id="UP000230423"/>
    </source>
</evidence>
<feature type="non-terminal residue" evidence="2">
    <location>
        <position position="116"/>
    </location>
</feature>
<proteinExistence type="predicted"/>
<dbReference type="GO" id="GO:0006355">
    <property type="term" value="P:regulation of DNA-templated transcription"/>
    <property type="evidence" value="ECO:0007669"/>
    <property type="project" value="InterPro"/>
</dbReference>
<sequence>MTLFYQKNYSNYSHAPFKLIFKILESHAAHSSKPSKAEQEKLIQLANDTHALHDRMATTEDTDELHIVYQVFQLCLSALKKWSTVVDVPFGAPKFEAMSIFNIVTAFVGFDGESTG</sequence>
<protein>
    <recommendedName>
        <fullName evidence="1">PCAF N-terminal domain-containing protein</fullName>
    </recommendedName>
</protein>
<keyword evidence="3" id="KW-1185">Reference proteome</keyword>
<dbReference type="GO" id="GO:0005634">
    <property type="term" value="C:nucleus"/>
    <property type="evidence" value="ECO:0007669"/>
    <property type="project" value="InterPro"/>
</dbReference>
<accession>A0A2G9TGL7</accession>
<dbReference type="Pfam" id="PF06466">
    <property type="entry name" value="PCAF_N"/>
    <property type="match status" value="1"/>
</dbReference>
<dbReference type="AlphaFoldDB" id="A0A2G9TGL7"/>
<dbReference type="InterPro" id="IPR009464">
    <property type="entry name" value="PCAF_N"/>
</dbReference>
<dbReference type="OrthoDB" id="1937912at2759"/>
<gene>
    <name evidence="2" type="ORF">TELCIR_22110</name>
</gene>